<reference evidence="2" key="1">
    <citation type="submission" date="2025-08" db="UniProtKB">
        <authorList>
            <consortium name="Ensembl"/>
        </authorList>
    </citation>
    <scope>IDENTIFICATION</scope>
</reference>
<accession>A0A8C8A9D8</accession>
<dbReference type="Ensembl" id="ENSOSUT00000002554.1">
    <property type="protein sequence ID" value="ENSOSUP00000002501.1"/>
    <property type="gene ID" value="ENSOSUG00000001766.1"/>
</dbReference>
<sequence length="117" mass="12996">MGLRVSPRGSGRPHGAQGIPTAPRTHSNTCNTEPASGLKASHLEKLLPVPTVLGRQQRSVMVPAVHFHFYRKKLLLDPGLRFLATSHLSPPFPLNFLQFSAKPLNSSRFLKRHIFLL</sequence>
<evidence type="ECO:0000313" key="3">
    <source>
        <dbReference type="Proteomes" id="UP000694552"/>
    </source>
</evidence>
<dbReference type="Proteomes" id="UP000694552">
    <property type="component" value="Unplaced"/>
</dbReference>
<dbReference type="AlphaFoldDB" id="A0A8C8A9D8"/>
<evidence type="ECO:0000256" key="1">
    <source>
        <dbReference type="SAM" id="MobiDB-lite"/>
    </source>
</evidence>
<reference evidence="2" key="2">
    <citation type="submission" date="2025-09" db="UniProtKB">
        <authorList>
            <consortium name="Ensembl"/>
        </authorList>
    </citation>
    <scope>IDENTIFICATION</scope>
</reference>
<organism evidence="2 3">
    <name type="scientific">Otus sunia</name>
    <name type="common">Oriental scops-owl</name>
    <dbReference type="NCBI Taxonomy" id="257818"/>
    <lineage>
        <taxon>Eukaryota</taxon>
        <taxon>Metazoa</taxon>
        <taxon>Chordata</taxon>
        <taxon>Craniata</taxon>
        <taxon>Vertebrata</taxon>
        <taxon>Euteleostomi</taxon>
        <taxon>Archelosauria</taxon>
        <taxon>Archosauria</taxon>
        <taxon>Dinosauria</taxon>
        <taxon>Saurischia</taxon>
        <taxon>Theropoda</taxon>
        <taxon>Coelurosauria</taxon>
        <taxon>Aves</taxon>
        <taxon>Neognathae</taxon>
        <taxon>Neoaves</taxon>
        <taxon>Telluraves</taxon>
        <taxon>Strigiformes</taxon>
        <taxon>Strigidae</taxon>
        <taxon>Otus</taxon>
    </lineage>
</organism>
<name>A0A8C8A9D8_9STRI</name>
<keyword evidence="3" id="KW-1185">Reference proteome</keyword>
<feature type="region of interest" description="Disordered" evidence="1">
    <location>
        <begin position="1"/>
        <end position="37"/>
    </location>
</feature>
<proteinExistence type="predicted"/>
<protein>
    <submittedName>
        <fullName evidence="2">Uncharacterized protein</fullName>
    </submittedName>
</protein>
<feature type="compositionally biased region" description="Polar residues" evidence="1">
    <location>
        <begin position="24"/>
        <end position="34"/>
    </location>
</feature>
<evidence type="ECO:0000313" key="2">
    <source>
        <dbReference type="Ensembl" id="ENSOSUP00000002501.1"/>
    </source>
</evidence>